<dbReference type="Pfam" id="PF02771">
    <property type="entry name" value="Acyl-CoA_dh_N"/>
    <property type="match status" value="1"/>
</dbReference>
<keyword evidence="7" id="KW-1185">Reference proteome</keyword>
<dbReference type="SUPFAM" id="SSF56645">
    <property type="entry name" value="Acyl-CoA dehydrogenase NM domain-like"/>
    <property type="match status" value="1"/>
</dbReference>
<comment type="subcellular location">
    <subcellularLocation>
        <location evidence="1">Mitochondrion</location>
    </subcellularLocation>
</comment>
<dbReference type="InterPro" id="IPR037069">
    <property type="entry name" value="AcylCoA_DH/ox_N_sf"/>
</dbReference>
<dbReference type="RefSeq" id="XP_007871587.1">
    <property type="nucleotide sequence ID" value="XM_007873396.1"/>
</dbReference>
<evidence type="ECO:0000256" key="1">
    <source>
        <dbReference type="ARBA" id="ARBA00004173"/>
    </source>
</evidence>
<feature type="domain" description="Acyl-CoA dehydrogenase/oxidase N-terminal" evidence="5">
    <location>
        <begin position="1"/>
        <end position="57"/>
    </location>
</feature>
<dbReference type="KEGG" id="gtr:GLOTRDRAFT_51293"/>
<evidence type="ECO:0000313" key="7">
    <source>
        <dbReference type="Proteomes" id="UP000030669"/>
    </source>
</evidence>
<dbReference type="OrthoDB" id="435240at2759"/>
<protein>
    <recommendedName>
        <fullName evidence="5">Acyl-CoA dehydrogenase/oxidase N-terminal domain-containing protein</fullName>
    </recommendedName>
</protein>
<proteinExistence type="predicted"/>
<dbReference type="PANTHER" id="PTHR42807">
    <property type="entry name" value="GLUTARYL-COA DEHYDROGENASE, MITOCHONDRIAL"/>
    <property type="match status" value="1"/>
</dbReference>
<dbReference type="PANTHER" id="PTHR42807:SF1">
    <property type="entry name" value="GLUTARYL-COA DEHYDROGENASE, MITOCHONDRIAL"/>
    <property type="match status" value="1"/>
</dbReference>
<dbReference type="InterPro" id="IPR052033">
    <property type="entry name" value="Glutaryl-CoA_DH_mitochondrial"/>
</dbReference>
<dbReference type="InterPro" id="IPR013786">
    <property type="entry name" value="AcylCoA_DH/ox_N"/>
</dbReference>
<evidence type="ECO:0000259" key="5">
    <source>
        <dbReference type="Pfam" id="PF02771"/>
    </source>
</evidence>
<dbReference type="GO" id="GO:0004361">
    <property type="term" value="F:glutaryl-CoA dehydrogenase activity"/>
    <property type="evidence" value="ECO:0007669"/>
    <property type="project" value="TreeGrafter"/>
</dbReference>
<dbReference type="HOGENOM" id="CLU_2855873_0_0_1"/>
<dbReference type="InterPro" id="IPR009100">
    <property type="entry name" value="AcylCoA_DH/oxidase_NM_dom_sf"/>
</dbReference>
<dbReference type="GO" id="GO:0050660">
    <property type="term" value="F:flavin adenine dinucleotide binding"/>
    <property type="evidence" value="ECO:0007669"/>
    <property type="project" value="InterPro"/>
</dbReference>
<name>S7PR53_GLOTA</name>
<reference evidence="6 7" key="1">
    <citation type="journal article" date="2012" name="Science">
        <title>The Paleozoic origin of enzymatic lignin decomposition reconstructed from 31 fungal genomes.</title>
        <authorList>
            <person name="Floudas D."/>
            <person name="Binder M."/>
            <person name="Riley R."/>
            <person name="Barry K."/>
            <person name="Blanchette R.A."/>
            <person name="Henrissat B."/>
            <person name="Martinez A.T."/>
            <person name="Otillar R."/>
            <person name="Spatafora J.W."/>
            <person name="Yadav J.S."/>
            <person name="Aerts A."/>
            <person name="Benoit I."/>
            <person name="Boyd A."/>
            <person name="Carlson A."/>
            <person name="Copeland A."/>
            <person name="Coutinho P.M."/>
            <person name="de Vries R.P."/>
            <person name="Ferreira P."/>
            <person name="Findley K."/>
            <person name="Foster B."/>
            <person name="Gaskell J."/>
            <person name="Glotzer D."/>
            <person name="Gorecki P."/>
            <person name="Heitman J."/>
            <person name="Hesse C."/>
            <person name="Hori C."/>
            <person name="Igarashi K."/>
            <person name="Jurgens J.A."/>
            <person name="Kallen N."/>
            <person name="Kersten P."/>
            <person name="Kohler A."/>
            <person name="Kuees U."/>
            <person name="Kumar T.K.A."/>
            <person name="Kuo A."/>
            <person name="LaButti K."/>
            <person name="Larrondo L.F."/>
            <person name="Lindquist E."/>
            <person name="Ling A."/>
            <person name="Lombard V."/>
            <person name="Lucas S."/>
            <person name="Lundell T."/>
            <person name="Martin R."/>
            <person name="McLaughlin D.J."/>
            <person name="Morgenstern I."/>
            <person name="Morin E."/>
            <person name="Murat C."/>
            <person name="Nagy L.G."/>
            <person name="Nolan M."/>
            <person name="Ohm R.A."/>
            <person name="Patyshakuliyeva A."/>
            <person name="Rokas A."/>
            <person name="Ruiz-Duenas F.J."/>
            <person name="Sabat G."/>
            <person name="Salamov A."/>
            <person name="Samejima M."/>
            <person name="Schmutz J."/>
            <person name="Slot J.C."/>
            <person name="St John F."/>
            <person name="Stenlid J."/>
            <person name="Sun H."/>
            <person name="Sun S."/>
            <person name="Syed K."/>
            <person name="Tsang A."/>
            <person name="Wiebenga A."/>
            <person name="Young D."/>
            <person name="Pisabarro A."/>
            <person name="Eastwood D.C."/>
            <person name="Martin F."/>
            <person name="Cullen D."/>
            <person name="Grigoriev I.V."/>
            <person name="Hibbett D.S."/>
        </authorList>
    </citation>
    <scope>NUCLEOTIDE SEQUENCE [LARGE SCALE GENOMIC DNA]</scope>
    <source>
        <strain evidence="6 7">ATCC 11539</strain>
    </source>
</reference>
<dbReference type="GO" id="GO:0000062">
    <property type="term" value="F:fatty-acyl-CoA binding"/>
    <property type="evidence" value="ECO:0007669"/>
    <property type="project" value="TreeGrafter"/>
</dbReference>
<feature type="non-terminal residue" evidence="6">
    <location>
        <position position="1"/>
    </location>
</feature>
<evidence type="ECO:0000256" key="2">
    <source>
        <dbReference type="ARBA" id="ARBA00022946"/>
    </source>
</evidence>
<dbReference type="Gene3D" id="1.10.540.10">
    <property type="entry name" value="Acyl-CoA dehydrogenase/oxidase, N-terminal domain"/>
    <property type="match status" value="1"/>
</dbReference>
<dbReference type="GO" id="GO:0033539">
    <property type="term" value="P:fatty acid beta-oxidation using acyl-CoA dehydrogenase"/>
    <property type="evidence" value="ECO:0007669"/>
    <property type="project" value="TreeGrafter"/>
</dbReference>
<dbReference type="AlphaFoldDB" id="S7PR53"/>
<evidence type="ECO:0000256" key="4">
    <source>
        <dbReference type="ARBA" id="ARBA00023128"/>
    </source>
</evidence>
<keyword evidence="2" id="KW-0809">Transit peptide</keyword>
<dbReference type="STRING" id="670483.S7PR53"/>
<dbReference type="EMBL" id="KB469446">
    <property type="protein sequence ID" value="EPQ49958.1"/>
    <property type="molecule type" value="Genomic_DNA"/>
</dbReference>
<evidence type="ECO:0000256" key="3">
    <source>
        <dbReference type="ARBA" id="ARBA00023002"/>
    </source>
</evidence>
<accession>S7PR53</accession>
<dbReference type="GeneID" id="19306805"/>
<dbReference type="GO" id="GO:0046949">
    <property type="term" value="P:fatty-acyl-CoA biosynthetic process"/>
    <property type="evidence" value="ECO:0007669"/>
    <property type="project" value="TreeGrafter"/>
</dbReference>
<keyword evidence="4" id="KW-0496">Mitochondrion</keyword>
<organism evidence="6 7">
    <name type="scientific">Gloeophyllum trabeum (strain ATCC 11539 / FP-39264 / Madison 617)</name>
    <name type="common">Brown rot fungus</name>
    <dbReference type="NCBI Taxonomy" id="670483"/>
    <lineage>
        <taxon>Eukaryota</taxon>
        <taxon>Fungi</taxon>
        <taxon>Dikarya</taxon>
        <taxon>Basidiomycota</taxon>
        <taxon>Agaricomycotina</taxon>
        <taxon>Agaricomycetes</taxon>
        <taxon>Gloeophyllales</taxon>
        <taxon>Gloeophyllaceae</taxon>
        <taxon>Gloeophyllum</taxon>
    </lineage>
</organism>
<sequence>ERLMPRVLKGWRTEILDTSILPEMGSLGLLGPTIQGYGCAGVSSVAYGLIAREIERYAFILPFIR</sequence>
<evidence type="ECO:0000313" key="6">
    <source>
        <dbReference type="EMBL" id="EPQ49958.1"/>
    </source>
</evidence>
<keyword evidence="3" id="KW-0560">Oxidoreductase</keyword>
<dbReference type="Proteomes" id="UP000030669">
    <property type="component" value="Unassembled WGS sequence"/>
</dbReference>
<dbReference type="GO" id="GO:0005743">
    <property type="term" value="C:mitochondrial inner membrane"/>
    <property type="evidence" value="ECO:0007669"/>
    <property type="project" value="TreeGrafter"/>
</dbReference>
<gene>
    <name evidence="6" type="ORF">GLOTRDRAFT_51293</name>
</gene>
<dbReference type="eggNOG" id="KOG0138">
    <property type="taxonomic scope" value="Eukaryota"/>
</dbReference>